<evidence type="ECO:0000256" key="4">
    <source>
        <dbReference type="ARBA" id="ARBA00022691"/>
    </source>
</evidence>
<dbReference type="EMBL" id="FQWQ01000001">
    <property type="protein sequence ID" value="SHG91319.1"/>
    <property type="molecule type" value="Genomic_DNA"/>
</dbReference>
<evidence type="ECO:0000313" key="9">
    <source>
        <dbReference type="Proteomes" id="UP000184212"/>
    </source>
</evidence>
<keyword evidence="3 8" id="KW-0808">Transferase</keyword>
<dbReference type="PROSITE" id="PS00092">
    <property type="entry name" value="N6_MTASE"/>
    <property type="match status" value="1"/>
</dbReference>
<evidence type="ECO:0000256" key="3">
    <source>
        <dbReference type="ARBA" id="ARBA00022679"/>
    </source>
</evidence>
<dbReference type="InterPro" id="IPR050320">
    <property type="entry name" value="N5-glutamine_MTase"/>
</dbReference>
<evidence type="ECO:0000256" key="5">
    <source>
        <dbReference type="ARBA" id="ARBA00048391"/>
    </source>
</evidence>
<comment type="catalytic activity">
    <reaction evidence="5">
        <text>L-glutaminyl-[peptide chain release factor] + S-adenosyl-L-methionine = N(5)-methyl-L-glutaminyl-[peptide chain release factor] + S-adenosyl-L-homocysteine + H(+)</text>
        <dbReference type="Rhea" id="RHEA:42896"/>
        <dbReference type="Rhea" id="RHEA-COMP:10271"/>
        <dbReference type="Rhea" id="RHEA-COMP:10272"/>
        <dbReference type="ChEBI" id="CHEBI:15378"/>
        <dbReference type="ChEBI" id="CHEBI:30011"/>
        <dbReference type="ChEBI" id="CHEBI:57856"/>
        <dbReference type="ChEBI" id="CHEBI:59789"/>
        <dbReference type="ChEBI" id="CHEBI:61891"/>
        <dbReference type="EC" id="2.1.1.297"/>
    </reaction>
</comment>
<dbReference type="RefSeq" id="WP_073134021.1">
    <property type="nucleotide sequence ID" value="NZ_FQWQ01000001.1"/>
</dbReference>
<accession>A0A1M5NQ46</accession>
<dbReference type="GO" id="GO:0102559">
    <property type="term" value="F:peptide chain release factor N(5)-glutamine methyltransferase activity"/>
    <property type="evidence" value="ECO:0007669"/>
    <property type="project" value="UniProtKB-EC"/>
</dbReference>
<feature type="domain" description="Release factor glutamine methyltransferase N-terminal" evidence="7">
    <location>
        <begin position="11"/>
        <end position="76"/>
    </location>
</feature>
<evidence type="ECO:0000256" key="2">
    <source>
        <dbReference type="ARBA" id="ARBA00022603"/>
    </source>
</evidence>
<feature type="domain" description="Methyltransferase small" evidence="6">
    <location>
        <begin position="135"/>
        <end position="209"/>
    </location>
</feature>
<sequence>MKNSKALFRYFVSRMPSEDAEEVNAMAYIVLEHLFSISRTDVLADKPVTMSPVMEEKMETILNRLSTGEPLQYVLGETEFYGRRFGVRPGVLIPRPETEELVRLVVGEVGARSQEPGARSWEPVVGSWRSGAPIRVLDIGTGTGCIPITLFLEIKGAEVFAVDVSEVAIAVARENASLLNAKVDIVKLDILNDALPWDKLDVMVSNPPYIPWSEKVEMRRNVTDFEPALALFVPEDDPLIFYKAIARQASRALRRSGLLAVEIHERFGEGVANIFREEGFREVMIVKDIFGKERIVKGVLG</sequence>
<dbReference type="Proteomes" id="UP000184212">
    <property type="component" value="Unassembled WGS sequence"/>
</dbReference>
<dbReference type="InterPro" id="IPR029063">
    <property type="entry name" value="SAM-dependent_MTases_sf"/>
</dbReference>
<dbReference type="Pfam" id="PF05175">
    <property type="entry name" value="MTS"/>
    <property type="match status" value="1"/>
</dbReference>
<dbReference type="AlphaFoldDB" id="A0A1M5NQ46"/>
<dbReference type="Pfam" id="PF17827">
    <property type="entry name" value="PrmC_N"/>
    <property type="match status" value="1"/>
</dbReference>
<keyword evidence="4" id="KW-0949">S-adenosyl-L-methionine</keyword>
<dbReference type="Gene3D" id="3.40.50.150">
    <property type="entry name" value="Vaccinia Virus protein VP39"/>
    <property type="match status" value="1"/>
</dbReference>
<dbReference type="CDD" id="cd02440">
    <property type="entry name" value="AdoMet_MTases"/>
    <property type="match status" value="1"/>
</dbReference>
<dbReference type="GO" id="GO:0032259">
    <property type="term" value="P:methylation"/>
    <property type="evidence" value="ECO:0007669"/>
    <property type="project" value="UniProtKB-KW"/>
</dbReference>
<protein>
    <recommendedName>
        <fullName evidence="1">peptide chain release factor N(5)-glutamine methyltransferase</fullName>
        <ecNumber evidence="1">2.1.1.297</ecNumber>
    </recommendedName>
</protein>
<keyword evidence="2 8" id="KW-0489">Methyltransferase</keyword>
<evidence type="ECO:0000259" key="7">
    <source>
        <dbReference type="Pfam" id="PF17827"/>
    </source>
</evidence>
<name>A0A1M5NQ46_9BACT</name>
<gene>
    <name evidence="8" type="ORF">SAMN04488109_2447</name>
</gene>
<dbReference type="OrthoDB" id="9800643at2"/>
<dbReference type="InterPro" id="IPR007848">
    <property type="entry name" value="Small_mtfrase_dom"/>
</dbReference>
<dbReference type="NCBIfam" id="TIGR00536">
    <property type="entry name" value="hemK_fam"/>
    <property type="match status" value="1"/>
</dbReference>
<dbReference type="InterPro" id="IPR004556">
    <property type="entry name" value="HemK-like"/>
</dbReference>
<evidence type="ECO:0000259" key="6">
    <source>
        <dbReference type="Pfam" id="PF05175"/>
    </source>
</evidence>
<dbReference type="STRING" id="947013.SAMN04488109_2447"/>
<dbReference type="InterPro" id="IPR040758">
    <property type="entry name" value="PrmC_N"/>
</dbReference>
<dbReference type="InterPro" id="IPR019874">
    <property type="entry name" value="RF_methyltr_PrmC"/>
</dbReference>
<dbReference type="SUPFAM" id="SSF53335">
    <property type="entry name" value="S-adenosyl-L-methionine-dependent methyltransferases"/>
    <property type="match status" value="1"/>
</dbReference>
<dbReference type="EC" id="2.1.1.297" evidence="1"/>
<dbReference type="NCBIfam" id="TIGR03534">
    <property type="entry name" value="RF_mod_PrmC"/>
    <property type="match status" value="1"/>
</dbReference>
<evidence type="ECO:0000256" key="1">
    <source>
        <dbReference type="ARBA" id="ARBA00012771"/>
    </source>
</evidence>
<dbReference type="PANTHER" id="PTHR18895:SF74">
    <property type="entry name" value="MTRF1L RELEASE FACTOR GLUTAMINE METHYLTRANSFERASE"/>
    <property type="match status" value="1"/>
</dbReference>
<proteinExistence type="predicted"/>
<evidence type="ECO:0000313" key="8">
    <source>
        <dbReference type="EMBL" id="SHG91319.1"/>
    </source>
</evidence>
<dbReference type="GO" id="GO:0003676">
    <property type="term" value="F:nucleic acid binding"/>
    <property type="evidence" value="ECO:0007669"/>
    <property type="project" value="InterPro"/>
</dbReference>
<organism evidence="8 9">
    <name type="scientific">Chryseolinea serpens</name>
    <dbReference type="NCBI Taxonomy" id="947013"/>
    <lineage>
        <taxon>Bacteria</taxon>
        <taxon>Pseudomonadati</taxon>
        <taxon>Bacteroidota</taxon>
        <taxon>Cytophagia</taxon>
        <taxon>Cytophagales</taxon>
        <taxon>Fulvivirgaceae</taxon>
        <taxon>Chryseolinea</taxon>
    </lineage>
</organism>
<keyword evidence="9" id="KW-1185">Reference proteome</keyword>
<dbReference type="Gene3D" id="1.10.8.10">
    <property type="entry name" value="DNA helicase RuvA subunit, C-terminal domain"/>
    <property type="match status" value="1"/>
</dbReference>
<reference evidence="8 9" key="1">
    <citation type="submission" date="2016-11" db="EMBL/GenBank/DDBJ databases">
        <authorList>
            <person name="Jaros S."/>
            <person name="Januszkiewicz K."/>
            <person name="Wedrychowicz H."/>
        </authorList>
    </citation>
    <scope>NUCLEOTIDE SEQUENCE [LARGE SCALE GENOMIC DNA]</scope>
    <source>
        <strain evidence="8 9">DSM 24574</strain>
    </source>
</reference>
<dbReference type="InterPro" id="IPR002052">
    <property type="entry name" value="DNA_methylase_N6_adenine_CS"/>
</dbReference>
<dbReference type="PANTHER" id="PTHR18895">
    <property type="entry name" value="HEMK METHYLTRANSFERASE"/>
    <property type="match status" value="1"/>
</dbReference>